<dbReference type="InterPro" id="IPR036514">
    <property type="entry name" value="SGNH_hydro_sf"/>
</dbReference>
<proteinExistence type="inferred from homology"/>
<dbReference type="InterPro" id="IPR006626">
    <property type="entry name" value="PbH1"/>
</dbReference>
<dbReference type="Pfam" id="PF00295">
    <property type="entry name" value="Glyco_hydro_28"/>
    <property type="match status" value="1"/>
</dbReference>
<comment type="similarity">
    <text evidence="1 4">Belongs to the glycosyl hydrolase 28 family.</text>
</comment>
<dbReference type="Proteomes" id="UP001319180">
    <property type="component" value="Unassembled WGS sequence"/>
</dbReference>
<dbReference type="PROSITE" id="PS00502">
    <property type="entry name" value="POLYGALACTURONASE"/>
    <property type="match status" value="1"/>
</dbReference>
<evidence type="ECO:0000256" key="2">
    <source>
        <dbReference type="ARBA" id="ARBA00022801"/>
    </source>
</evidence>
<dbReference type="GO" id="GO:0005975">
    <property type="term" value="P:carbohydrate metabolic process"/>
    <property type="evidence" value="ECO:0007669"/>
    <property type="project" value="InterPro"/>
</dbReference>
<dbReference type="InterPro" id="IPR051801">
    <property type="entry name" value="GH28_Enzymes"/>
</dbReference>
<dbReference type="GO" id="GO:0004650">
    <property type="term" value="F:polygalacturonase activity"/>
    <property type="evidence" value="ECO:0007669"/>
    <property type="project" value="InterPro"/>
</dbReference>
<evidence type="ECO:0000313" key="7">
    <source>
        <dbReference type="Proteomes" id="UP001319180"/>
    </source>
</evidence>
<dbReference type="Gene3D" id="3.40.50.1110">
    <property type="entry name" value="SGNH hydrolase"/>
    <property type="match status" value="1"/>
</dbReference>
<dbReference type="SUPFAM" id="SSF51126">
    <property type="entry name" value="Pectin lyase-like"/>
    <property type="match status" value="1"/>
</dbReference>
<reference evidence="6 7" key="1">
    <citation type="submission" date="2021-05" db="EMBL/GenBank/DDBJ databases">
        <title>A Polyphasic approach of four new species of the genus Ohtaekwangia: Ohtaekwangia histidinii sp. nov., Ohtaekwangia cretensis sp. nov., Ohtaekwangia indiensis sp. nov., Ohtaekwangia reichenbachii sp. nov. from diverse environment.</title>
        <authorList>
            <person name="Octaviana S."/>
        </authorList>
    </citation>
    <scope>NUCLEOTIDE SEQUENCE [LARGE SCALE GENOMIC DNA]</scope>
    <source>
        <strain evidence="6 7">PWU37</strain>
    </source>
</reference>
<gene>
    <name evidence="6" type="ORF">KK078_04475</name>
</gene>
<dbReference type="GO" id="GO:0016788">
    <property type="term" value="F:hydrolase activity, acting on ester bonds"/>
    <property type="evidence" value="ECO:0007669"/>
    <property type="project" value="UniProtKB-ARBA"/>
</dbReference>
<evidence type="ECO:0000256" key="4">
    <source>
        <dbReference type="RuleBase" id="RU361169"/>
    </source>
</evidence>
<dbReference type="InterPro" id="IPR000743">
    <property type="entry name" value="Glyco_hydro_28"/>
</dbReference>
<dbReference type="SMART" id="SM00710">
    <property type="entry name" value="PbH1"/>
    <property type="match status" value="6"/>
</dbReference>
<feature type="domain" description="SGNH hydrolase-type esterase" evidence="5">
    <location>
        <begin position="30"/>
        <end position="180"/>
    </location>
</feature>
<dbReference type="Pfam" id="PF13472">
    <property type="entry name" value="Lipase_GDSL_2"/>
    <property type="match status" value="1"/>
</dbReference>
<name>A0AAP2D736_9BACT</name>
<dbReference type="CDD" id="cd01821">
    <property type="entry name" value="Rhamnogalacturan_acetylesterase_like"/>
    <property type="match status" value="1"/>
</dbReference>
<dbReference type="AlphaFoldDB" id="A0AAP2D736"/>
<dbReference type="PANTHER" id="PTHR31339">
    <property type="entry name" value="PECTIN LYASE-RELATED"/>
    <property type="match status" value="1"/>
</dbReference>
<evidence type="ECO:0000259" key="5">
    <source>
        <dbReference type="Pfam" id="PF13472"/>
    </source>
</evidence>
<evidence type="ECO:0000256" key="1">
    <source>
        <dbReference type="ARBA" id="ARBA00008834"/>
    </source>
</evidence>
<keyword evidence="7" id="KW-1185">Reference proteome</keyword>
<dbReference type="RefSeq" id="WP_254089048.1">
    <property type="nucleotide sequence ID" value="NZ_JAHESC010000004.1"/>
</dbReference>
<evidence type="ECO:0000256" key="3">
    <source>
        <dbReference type="ARBA" id="ARBA00023295"/>
    </source>
</evidence>
<accession>A0AAP2D736</accession>
<dbReference type="InterPro" id="IPR011050">
    <property type="entry name" value="Pectin_lyase_fold/virulence"/>
</dbReference>
<protein>
    <submittedName>
        <fullName evidence="6">GDSL family lipase</fullName>
    </submittedName>
</protein>
<dbReference type="PANTHER" id="PTHR31339:SF9">
    <property type="entry name" value="PLASMIN AND FIBRONECTIN-BINDING PROTEIN A"/>
    <property type="match status" value="1"/>
</dbReference>
<dbReference type="SUPFAM" id="SSF52266">
    <property type="entry name" value="SGNH hydrolase"/>
    <property type="match status" value="1"/>
</dbReference>
<dbReference type="InterPro" id="IPR037459">
    <property type="entry name" value="RhgT-like"/>
</dbReference>
<organism evidence="6 7">
    <name type="scientific">Dawidia soli</name>
    <dbReference type="NCBI Taxonomy" id="2782352"/>
    <lineage>
        <taxon>Bacteria</taxon>
        <taxon>Pseudomonadati</taxon>
        <taxon>Bacteroidota</taxon>
        <taxon>Cytophagia</taxon>
        <taxon>Cytophagales</taxon>
        <taxon>Chryseotaleaceae</taxon>
        <taxon>Dawidia</taxon>
    </lineage>
</organism>
<keyword evidence="2 4" id="KW-0378">Hydrolase</keyword>
<dbReference type="Gene3D" id="2.160.20.10">
    <property type="entry name" value="Single-stranded right-handed beta-helix, Pectin lyase-like"/>
    <property type="match status" value="1"/>
</dbReference>
<dbReference type="EMBL" id="JAHESC010000004">
    <property type="protein sequence ID" value="MBT1685796.1"/>
    <property type="molecule type" value="Genomic_DNA"/>
</dbReference>
<keyword evidence="3 4" id="KW-0326">Glycosidase</keyword>
<dbReference type="InterPro" id="IPR012334">
    <property type="entry name" value="Pectin_lyas_fold"/>
</dbReference>
<comment type="caution">
    <text evidence="6">The sequence shown here is derived from an EMBL/GenBank/DDBJ whole genome shotgun (WGS) entry which is preliminary data.</text>
</comment>
<dbReference type="InterPro" id="IPR013830">
    <property type="entry name" value="SGNH_hydro"/>
</dbReference>
<sequence length="777" mass="85499">MRNTVVIKVLTALIVCCSFTIKEDAPRIFLIGDSTMANKSASVAPETGWGMIFPDYIRLQVENHAVNGRSTRSFRTLGHWRTVYEKLRPGDWVFIQFGHNDSKESDTSRYAPARTDYRKNLERYIAEIRSKGASPLLITPVMRRKFDEQGNFVDQHGDYPAVVKEVGKALRVPVLDLHTKSREVIVQHGVEGSRLLFLNLPPRVWEHYPEGKEDNTHFTRYGAACMASLVAAGLRELNLDLSKELKQLPVGNKYVYELPKVMEVAFRKDTFNIEQYGGKGDGLTSNTDAIRRAVEACHAAGGGTVFIPRGLWLTGPVALKSNVNLHVSTGAVLQFTDRTEEYPMVKTNWEGLEAIRAQSPLSAADVENIAITGGGVIDGAGDAWRPVKKSKLTPPEWEHLVKSGGVLNEAGNTWYPTARALKGSLVKRPGVIAEGYDIAKAEEIREFLRPNLLSIVRSKRVLLEGVTFQNSPAWCLHPLLTQHLTLRSLTVRNPWNAQNGDGVDIESCRNVLVDQCTFDVGDDGICIKSGRDEEGRKRGVPTEDVIVQRCTVFHGHGGFVIGSEMSGGARNIFVSDCNFLGTDVGLRFKTTRGRGGVVEKIYVDNIRMSGIGGAAILFDMYYMAKDPLAMFAGDEKPSIAFEPVTEATPQFRDFHIRNVVCKGAETAIFVRGLPEMNIQNISLSDIAIRSKTGFVCTEGSHVALRNATLQCTSESVVEVHDSQDLVLENVRTGNNDVFVQVSGSRSKGIQLVGANGAGTKKDIVLTNGVSAKAVRRK</sequence>
<evidence type="ECO:0000313" key="6">
    <source>
        <dbReference type="EMBL" id="MBT1685796.1"/>
    </source>
</evidence>